<evidence type="ECO:0000256" key="2">
    <source>
        <dbReference type="SAM" id="MobiDB-lite"/>
    </source>
</evidence>
<comment type="similarity">
    <text evidence="1">Belongs to the protein disulfide isomerase family.</text>
</comment>
<dbReference type="EMBL" id="SNRW01000712">
    <property type="protein sequence ID" value="KAA6399623.1"/>
    <property type="molecule type" value="Genomic_DNA"/>
</dbReference>
<dbReference type="GO" id="GO:0003756">
    <property type="term" value="F:protein disulfide isomerase activity"/>
    <property type="evidence" value="ECO:0007669"/>
    <property type="project" value="TreeGrafter"/>
</dbReference>
<feature type="region of interest" description="Disordered" evidence="2">
    <location>
        <begin position="463"/>
        <end position="504"/>
    </location>
</feature>
<feature type="domain" description="Thioredoxin" evidence="3">
    <location>
        <begin position="329"/>
        <end position="450"/>
    </location>
</feature>
<dbReference type="PROSITE" id="PS51352">
    <property type="entry name" value="THIOREDOXIN_2"/>
    <property type="match status" value="1"/>
</dbReference>
<protein>
    <recommendedName>
        <fullName evidence="3">Thioredoxin domain-containing protein</fullName>
    </recommendedName>
</protein>
<name>A0A5J4WXU3_9EUKA</name>
<dbReference type="CDD" id="cd02982">
    <property type="entry name" value="PDI_b'_family"/>
    <property type="match status" value="1"/>
</dbReference>
<sequence length="504" mass="58996">MISVDCVEDVQTCKRGDVKQLPMMRVYMVENDGFYGQINKPDIYNWIRDKTSNYPRHFNNTNEIEQISQFYKHVIVAQIPPNRKKDKEAFFNTAYNTRNPNDDVYCYVDAEDNQQESSFQFYHIREAFIEDFAYNETKKIPPNQCRIPLVEEISPYNAQLYMESQGPVGFYFIDKNQTEMNHFYSEALIVAKKFRGKMIFTFVDNNIHWRLIGSLGLSGDNLPGFTIEQPYPSPINGTRAHYPLLIREEEEIRKKLNRPWNVSDWKIPVDNKPKDQRIEEATGEKASNVQNATEQEQQTPKPVPCVDSWLITAYVEQFLSGEIPLRLRSEPIPKEPSNALIHMVGDTFNEIILSDEAKDKYQFVAFTAPWCHKCKKLKPELLEMAEEVKEDKRVVFATMDLTLNDYPPVYTMNGFPTLYLFPAGDKTHPIYFGIFYSPQRIRRFLKNQIPNLAIAVDEEAIRVEEQEEKKKEKEEKRKRKKEEEKQRQQNPFGGMSGVKTNDEL</sequence>
<evidence type="ECO:0000313" key="5">
    <source>
        <dbReference type="Proteomes" id="UP000324800"/>
    </source>
</evidence>
<feature type="compositionally biased region" description="Basic and acidic residues" evidence="2">
    <location>
        <begin position="463"/>
        <end position="487"/>
    </location>
</feature>
<evidence type="ECO:0000259" key="3">
    <source>
        <dbReference type="PROSITE" id="PS51352"/>
    </source>
</evidence>
<gene>
    <name evidence="4" type="ORF">EZS28_004850</name>
</gene>
<dbReference type="Pfam" id="PF13848">
    <property type="entry name" value="Thioredoxin_6"/>
    <property type="match status" value="1"/>
</dbReference>
<dbReference type="Pfam" id="PF00085">
    <property type="entry name" value="Thioredoxin"/>
    <property type="match status" value="1"/>
</dbReference>
<dbReference type="GO" id="GO:0005783">
    <property type="term" value="C:endoplasmic reticulum"/>
    <property type="evidence" value="ECO:0007669"/>
    <property type="project" value="TreeGrafter"/>
</dbReference>
<dbReference type="InterPro" id="IPR036249">
    <property type="entry name" value="Thioredoxin-like_sf"/>
</dbReference>
<reference evidence="4 5" key="1">
    <citation type="submission" date="2019-03" db="EMBL/GenBank/DDBJ databases">
        <title>Single cell metagenomics reveals metabolic interactions within the superorganism composed of flagellate Streblomastix strix and complex community of Bacteroidetes bacteria on its surface.</title>
        <authorList>
            <person name="Treitli S.C."/>
            <person name="Kolisko M."/>
            <person name="Husnik F."/>
            <person name="Keeling P."/>
            <person name="Hampl V."/>
        </authorList>
    </citation>
    <scope>NUCLEOTIDE SEQUENCE [LARGE SCALE GENOMIC DNA]</scope>
    <source>
        <strain evidence="4">ST1C</strain>
    </source>
</reference>
<proteinExistence type="inferred from homology"/>
<dbReference type="InterPro" id="IPR013766">
    <property type="entry name" value="Thioredoxin_domain"/>
</dbReference>
<dbReference type="GO" id="GO:0006457">
    <property type="term" value="P:protein folding"/>
    <property type="evidence" value="ECO:0007669"/>
    <property type="project" value="TreeGrafter"/>
</dbReference>
<dbReference type="OrthoDB" id="427280at2759"/>
<accession>A0A5J4WXU3</accession>
<feature type="compositionally biased region" description="Polar residues" evidence="2">
    <location>
        <begin position="285"/>
        <end position="300"/>
    </location>
</feature>
<dbReference type="Gene3D" id="3.40.30.10">
    <property type="entry name" value="Glutaredoxin"/>
    <property type="match status" value="2"/>
</dbReference>
<evidence type="ECO:0000313" key="4">
    <source>
        <dbReference type="EMBL" id="KAA6399623.1"/>
    </source>
</evidence>
<dbReference type="AlphaFoldDB" id="A0A5J4WXU3"/>
<dbReference type="SUPFAM" id="SSF52833">
    <property type="entry name" value="Thioredoxin-like"/>
    <property type="match status" value="2"/>
</dbReference>
<feature type="compositionally biased region" description="Basic and acidic residues" evidence="2">
    <location>
        <begin position="271"/>
        <end position="283"/>
    </location>
</feature>
<evidence type="ECO:0000256" key="1">
    <source>
        <dbReference type="ARBA" id="ARBA00006347"/>
    </source>
</evidence>
<dbReference type="GO" id="GO:0034976">
    <property type="term" value="P:response to endoplasmic reticulum stress"/>
    <property type="evidence" value="ECO:0007669"/>
    <property type="project" value="TreeGrafter"/>
</dbReference>
<dbReference type="PANTHER" id="PTHR18929">
    <property type="entry name" value="PROTEIN DISULFIDE ISOMERASE"/>
    <property type="match status" value="1"/>
</dbReference>
<dbReference type="Proteomes" id="UP000324800">
    <property type="component" value="Unassembled WGS sequence"/>
</dbReference>
<feature type="region of interest" description="Disordered" evidence="2">
    <location>
        <begin position="271"/>
        <end position="301"/>
    </location>
</feature>
<organism evidence="4 5">
    <name type="scientific">Streblomastix strix</name>
    <dbReference type="NCBI Taxonomy" id="222440"/>
    <lineage>
        <taxon>Eukaryota</taxon>
        <taxon>Metamonada</taxon>
        <taxon>Preaxostyla</taxon>
        <taxon>Oxymonadida</taxon>
        <taxon>Streblomastigidae</taxon>
        <taxon>Streblomastix</taxon>
    </lineage>
</organism>
<comment type="caution">
    <text evidence="4">The sequence shown here is derived from an EMBL/GenBank/DDBJ whole genome shotgun (WGS) entry which is preliminary data.</text>
</comment>